<dbReference type="SUPFAM" id="SSF54611">
    <property type="entry name" value="SecB-like"/>
    <property type="match status" value="1"/>
</dbReference>
<evidence type="ECO:0000313" key="3">
    <source>
        <dbReference type="Proteomes" id="UP000001318"/>
    </source>
</evidence>
<evidence type="ECO:0000256" key="1">
    <source>
        <dbReference type="SAM" id="MobiDB-lite"/>
    </source>
</evidence>
<dbReference type="OrthoDB" id="4236906at2"/>
<keyword evidence="2" id="KW-0614">Plasmid</keyword>
<feature type="compositionally biased region" description="Basic and acidic residues" evidence="1">
    <location>
        <begin position="26"/>
        <end position="39"/>
    </location>
</feature>
<gene>
    <name evidence="2" type="ordered locus">pCS0045</name>
</gene>
<keyword evidence="3" id="KW-1185">Reference proteome</keyword>
<dbReference type="InterPro" id="IPR035958">
    <property type="entry name" value="SecB-like_sf"/>
</dbReference>
<feature type="region of interest" description="Disordered" evidence="1">
    <location>
        <begin position="26"/>
        <end position="46"/>
    </location>
</feature>
<dbReference type="EMBL" id="AM849035">
    <property type="protein sequence ID" value="CAQ03228.1"/>
    <property type="molecule type" value="Genomic_DNA"/>
</dbReference>
<dbReference type="Proteomes" id="UP000001318">
    <property type="component" value="Plasmid pCS1"/>
</dbReference>
<proteinExistence type="predicted"/>
<dbReference type="AlphaFoldDB" id="B0RJ39"/>
<dbReference type="RefSeq" id="WP_012296884.1">
    <property type="nucleotide sequence ID" value="NC_010399.1"/>
</dbReference>
<organism evidence="2 3">
    <name type="scientific">Clavibacter sepedonicus</name>
    <name type="common">Clavibacter michiganensis subsp. sepedonicus</name>
    <dbReference type="NCBI Taxonomy" id="31964"/>
    <lineage>
        <taxon>Bacteria</taxon>
        <taxon>Bacillati</taxon>
        <taxon>Actinomycetota</taxon>
        <taxon>Actinomycetes</taxon>
        <taxon>Micrococcales</taxon>
        <taxon>Microbacteriaceae</taxon>
        <taxon>Clavibacter</taxon>
    </lineage>
</organism>
<geneLocation type="plasmid" evidence="2 3">
    <name>pCS1</name>
</geneLocation>
<dbReference type="HOGENOM" id="CLU_1755613_0_0_11"/>
<evidence type="ECO:0000313" key="2">
    <source>
        <dbReference type="EMBL" id="CAQ03228.1"/>
    </source>
</evidence>
<dbReference type="Gene3D" id="3.10.420.10">
    <property type="entry name" value="SecB-like"/>
    <property type="match status" value="1"/>
</dbReference>
<name>B0RJ39_CLASE</name>
<sequence>MVDLSQQEVELVMALRASSKLESVECHEMSAKRNDHPPEPDAPEEGNVNIAAQYRHDDGSFGVRLIAHVTIPIGEVTVSIAGEYSLNEECAPSTRTVQQFCNEVAIMSVFPYLREAVSTVSGRVFGNPLYLPMVDRGEIALDVEEVSA</sequence>
<dbReference type="KEGG" id="cms:pCS0045"/>
<accession>B0RJ39</accession>
<protein>
    <submittedName>
        <fullName evidence="2">Uncharacterized protein</fullName>
    </submittedName>
</protein>
<dbReference type="GeneID" id="29469703"/>
<reference evidence="2 3" key="1">
    <citation type="journal article" date="2008" name="J. Bacteriol.">
        <title>Genome of the actinomycete plant pathogen Clavibacter michiganensis subsp. sepedonicus suggests recent niche adaptation.</title>
        <authorList>
            <person name="Bentley S.D."/>
            <person name="Corton C."/>
            <person name="Brown S.E."/>
            <person name="Barron A."/>
            <person name="Clark L."/>
            <person name="Doggett J."/>
            <person name="Harris B."/>
            <person name="Ormond D."/>
            <person name="Quail M.A."/>
            <person name="May G."/>
            <person name="Francis D."/>
            <person name="Knudson D."/>
            <person name="Parkhill J."/>
            <person name="Ishimaru C.A."/>
        </authorList>
    </citation>
    <scope>NUCLEOTIDE SEQUENCE [LARGE SCALE GENOMIC DNA]</scope>
    <source>
        <strain evidence="3">ATCC 33113 / DSM 20744 / JCM 9667 / LMG 2889 / ICMP 2535 / C-1</strain>
    </source>
</reference>